<dbReference type="EMBL" id="CAXAMM010030464">
    <property type="protein sequence ID" value="CAK9066549.1"/>
    <property type="molecule type" value="Genomic_DNA"/>
</dbReference>
<gene>
    <name evidence="2" type="ORF">SCF082_LOCUS33855</name>
</gene>
<keyword evidence="1" id="KW-0812">Transmembrane</keyword>
<proteinExistence type="predicted"/>
<sequence length="260" mass="26845">MSRGAAGATSSRLRADLATMRSALELYYAEHNNTYPAVADFENALVNQFTDVDGNLNATKTGVFIYGPYLKEVPTINVGAQKGNNGVAAADAAGIAWLYNETTGVITANTGRRGFTLVELTVVLLIIGAIAGLALPAYGSAAARYRLQSAVHQLKNDLDRSVAYARASGTPVTVQFDTINHTVTFVGMPAGTVGGTDLVLDLDSGPMDAEISSATFGAGTEYTISGFGIPTEGGTVTLRNGSAGTTLTVDPTTGLTSITP</sequence>
<evidence type="ECO:0000256" key="1">
    <source>
        <dbReference type="SAM" id="Phobius"/>
    </source>
</evidence>
<dbReference type="Gene3D" id="3.30.700.10">
    <property type="entry name" value="Glycoprotein, Type 4 Pilin"/>
    <property type="match status" value="2"/>
</dbReference>
<dbReference type="PROSITE" id="PS00409">
    <property type="entry name" value="PROKAR_NTER_METHYL"/>
    <property type="match status" value="1"/>
</dbReference>
<reference evidence="2 3" key="1">
    <citation type="submission" date="2024-02" db="EMBL/GenBank/DDBJ databases">
        <authorList>
            <person name="Chen Y."/>
            <person name="Shah S."/>
            <person name="Dougan E. K."/>
            <person name="Thang M."/>
            <person name="Chan C."/>
        </authorList>
    </citation>
    <scope>NUCLEOTIDE SEQUENCE [LARGE SCALE GENOMIC DNA]</scope>
</reference>
<dbReference type="Proteomes" id="UP001642464">
    <property type="component" value="Unassembled WGS sequence"/>
</dbReference>
<dbReference type="InterPro" id="IPR045584">
    <property type="entry name" value="Pilin-like"/>
</dbReference>
<evidence type="ECO:0000313" key="2">
    <source>
        <dbReference type="EMBL" id="CAK9066549.1"/>
    </source>
</evidence>
<dbReference type="SUPFAM" id="SSF54523">
    <property type="entry name" value="Pili subunits"/>
    <property type="match status" value="1"/>
</dbReference>
<keyword evidence="1" id="KW-0472">Membrane</keyword>
<dbReference type="PANTHER" id="PTHR30093">
    <property type="entry name" value="GENERAL SECRETION PATHWAY PROTEIN G"/>
    <property type="match status" value="1"/>
</dbReference>
<evidence type="ECO:0000313" key="3">
    <source>
        <dbReference type="Proteomes" id="UP001642464"/>
    </source>
</evidence>
<protein>
    <submittedName>
        <fullName evidence="2">Uncharacterized protein</fullName>
    </submittedName>
</protein>
<dbReference type="NCBIfam" id="TIGR02532">
    <property type="entry name" value="IV_pilin_GFxxxE"/>
    <property type="match status" value="1"/>
</dbReference>
<accession>A0ABP0NVN6</accession>
<keyword evidence="3" id="KW-1185">Reference proteome</keyword>
<dbReference type="Pfam" id="PF07963">
    <property type="entry name" value="N_methyl"/>
    <property type="match status" value="1"/>
</dbReference>
<organism evidence="2 3">
    <name type="scientific">Durusdinium trenchii</name>
    <dbReference type="NCBI Taxonomy" id="1381693"/>
    <lineage>
        <taxon>Eukaryota</taxon>
        <taxon>Sar</taxon>
        <taxon>Alveolata</taxon>
        <taxon>Dinophyceae</taxon>
        <taxon>Suessiales</taxon>
        <taxon>Symbiodiniaceae</taxon>
        <taxon>Durusdinium</taxon>
    </lineage>
</organism>
<comment type="caution">
    <text evidence="2">The sequence shown here is derived from an EMBL/GenBank/DDBJ whole genome shotgun (WGS) entry which is preliminary data.</text>
</comment>
<dbReference type="InterPro" id="IPR012902">
    <property type="entry name" value="N_methyl_site"/>
</dbReference>
<keyword evidence="1" id="KW-1133">Transmembrane helix</keyword>
<feature type="transmembrane region" description="Helical" evidence="1">
    <location>
        <begin position="117"/>
        <end position="139"/>
    </location>
</feature>
<name>A0ABP0NVN6_9DINO</name>